<dbReference type="Pfam" id="PF14543">
    <property type="entry name" value="TAXi_N"/>
    <property type="match status" value="1"/>
</dbReference>
<protein>
    <submittedName>
        <fullName evidence="8">Eukaryotic aspartyl protease family protein, putative</fullName>
    </submittedName>
</protein>
<dbReference type="PANTHER" id="PTHR47967:SF14">
    <property type="entry name" value="EUKARYOTIC ASPARTYL PROTEASE FAMILY PROTEIN"/>
    <property type="match status" value="1"/>
</dbReference>
<evidence type="ECO:0000256" key="6">
    <source>
        <dbReference type="SAM" id="SignalP"/>
    </source>
</evidence>
<organism evidence="8 9">
    <name type="scientific">Theobroma cacao</name>
    <name type="common">Cacao</name>
    <name type="synonym">Cocoa</name>
    <dbReference type="NCBI Taxonomy" id="3641"/>
    <lineage>
        <taxon>Eukaryota</taxon>
        <taxon>Viridiplantae</taxon>
        <taxon>Streptophyta</taxon>
        <taxon>Embryophyta</taxon>
        <taxon>Tracheophyta</taxon>
        <taxon>Spermatophyta</taxon>
        <taxon>Magnoliopsida</taxon>
        <taxon>eudicotyledons</taxon>
        <taxon>Gunneridae</taxon>
        <taxon>Pentapetalae</taxon>
        <taxon>rosids</taxon>
        <taxon>malvids</taxon>
        <taxon>Malvales</taxon>
        <taxon>Malvaceae</taxon>
        <taxon>Byttnerioideae</taxon>
        <taxon>Theobroma</taxon>
    </lineage>
</organism>
<keyword evidence="6" id="KW-0732">Signal</keyword>
<dbReference type="PROSITE" id="PS51767">
    <property type="entry name" value="PEPTIDASE_A1"/>
    <property type="match status" value="1"/>
</dbReference>
<dbReference type="CDD" id="cd05476">
    <property type="entry name" value="pepsin_A_like_plant"/>
    <property type="match status" value="1"/>
</dbReference>
<keyword evidence="4" id="KW-0378">Hydrolase</keyword>
<dbReference type="GO" id="GO:0004190">
    <property type="term" value="F:aspartic-type endopeptidase activity"/>
    <property type="evidence" value="ECO:0000318"/>
    <property type="project" value="GO_Central"/>
</dbReference>
<keyword evidence="3" id="KW-0064">Aspartyl protease</keyword>
<evidence type="ECO:0000313" key="8">
    <source>
        <dbReference type="EMBL" id="EOY32005.1"/>
    </source>
</evidence>
<dbReference type="InterPro" id="IPR033121">
    <property type="entry name" value="PEPTIDASE_A1"/>
</dbReference>
<evidence type="ECO:0000256" key="3">
    <source>
        <dbReference type="ARBA" id="ARBA00022750"/>
    </source>
</evidence>
<keyword evidence="2 8" id="KW-0645">Protease</keyword>
<evidence type="ECO:0000256" key="2">
    <source>
        <dbReference type="ARBA" id="ARBA00022670"/>
    </source>
</evidence>
<dbReference type="PROSITE" id="PS00141">
    <property type="entry name" value="ASP_PROTEASE"/>
    <property type="match status" value="1"/>
</dbReference>
<dbReference type="MEROPS" id="A01.A39"/>
<dbReference type="InterPro" id="IPR032799">
    <property type="entry name" value="TAXi_C"/>
</dbReference>
<dbReference type="InterPro" id="IPR001969">
    <property type="entry name" value="Aspartic_peptidase_AS"/>
</dbReference>
<feature type="signal peptide" evidence="6">
    <location>
        <begin position="1"/>
        <end position="24"/>
    </location>
</feature>
<dbReference type="PANTHER" id="PTHR47967">
    <property type="entry name" value="OS07G0603500 PROTEIN-RELATED"/>
    <property type="match status" value="1"/>
</dbReference>
<dbReference type="InterPro" id="IPR021109">
    <property type="entry name" value="Peptidase_aspartic_dom_sf"/>
</dbReference>
<dbReference type="HOGENOM" id="CLU_005738_1_3_1"/>
<gene>
    <name evidence="8" type="ORF">TCM_039412</name>
</gene>
<dbReference type="InParanoid" id="A0A061GQ69"/>
<evidence type="ECO:0000256" key="4">
    <source>
        <dbReference type="ARBA" id="ARBA00022801"/>
    </source>
</evidence>
<evidence type="ECO:0000259" key="7">
    <source>
        <dbReference type="PROSITE" id="PS51767"/>
    </source>
</evidence>
<dbReference type="GO" id="GO:0006508">
    <property type="term" value="P:proteolysis"/>
    <property type="evidence" value="ECO:0007669"/>
    <property type="project" value="UniProtKB-KW"/>
</dbReference>
<dbReference type="EMBL" id="CM001887">
    <property type="protein sequence ID" value="EOY32005.1"/>
    <property type="molecule type" value="Genomic_DNA"/>
</dbReference>
<evidence type="ECO:0000256" key="1">
    <source>
        <dbReference type="ARBA" id="ARBA00007447"/>
    </source>
</evidence>
<dbReference type="Pfam" id="PF14541">
    <property type="entry name" value="TAXi_C"/>
    <property type="match status" value="1"/>
</dbReference>
<name>A0A061GQ69_THECC</name>
<dbReference type="InterPro" id="IPR051708">
    <property type="entry name" value="Plant_Aspart_Prot_A1"/>
</dbReference>
<dbReference type="OMA" id="EGNMKAN"/>
<proteinExistence type="inferred from homology"/>
<dbReference type="Proteomes" id="UP000026915">
    <property type="component" value="Chromosome 9"/>
</dbReference>
<keyword evidence="9" id="KW-1185">Reference proteome</keyword>
<dbReference type="FunFam" id="2.40.70.10:FF:000033">
    <property type="entry name" value="Aspartyl protease family protein"/>
    <property type="match status" value="1"/>
</dbReference>
<dbReference type="Gene3D" id="2.40.70.10">
    <property type="entry name" value="Acid Proteases"/>
    <property type="match status" value="2"/>
</dbReference>
<dbReference type="Gramene" id="EOY32005">
    <property type="protein sequence ID" value="EOY32005"/>
    <property type="gene ID" value="TCM_039412"/>
</dbReference>
<feature type="domain" description="Peptidase A1" evidence="7">
    <location>
        <begin position="105"/>
        <end position="447"/>
    </location>
</feature>
<evidence type="ECO:0000313" key="9">
    <source>
        <dbReference type="Proteomes" id="UP000026915"/>
    </source>
</evidence>
<dbReference type="GO" id="GO:0005576">
    <property type="term" value="C:extracellular region"/>
    <property type="evidence" value="ECO:0000318"/>
    <property type="project" value="GO_Central"/>
</dbReference>
<dbReference type="SUPFAM" id="SSF50630">
    <property type="entry name" value="Acid proteases"/>
    <property type="match status" value="1"/>
</dbReference>
<dbReference type="InterPro" id="IPR032861">
    <property type="entry name" value="TAXi_N"/>
</dbReference>
<reference evidence="8 9" key="1">
    <citation type="journal article" date="2013" name="Genome Biol.">
        <title>The genome sequence of the most widely cultivated cacao type and its use to identify candidate genes regulating pod color.</title>
        <authorList>
            <person name="Motamayor J.C."/>
            <person name="Mockaitis K."/>
            <person name="Schmutz J."/>
            <person name="Haiminen N."/>
            <person name="Iii D.L."/>
            <person name="Cornejo O."/>
            <person name="Findley S.D."/>
            <person name="Zheng P."/>
            <person name="Utro F."/>
            <person name="Royaert S."/>
            <person name="Saski C."/>
            <person name="Jenkins J."/>
            <person name="Podicheti R."/>
            <person name="Zhao M."/>
            <person name="Scheffler B.E."/>
            <person name="Stack J.C."/>
            <person name="Feltus F.A."/>
            <person name="Mustiga G.M."/>
            <person name="Amores F."/>
            <person name="Phillips W."/>
            <person name="Marelli J.P."/>
            <person name="May G.D."/>
            <person name="Shapiro H."/>
            <person name="Ma J."/>
            <person name="Bustamante C.D."/>
            <person name="Schnell R.J."/>
            <person name="Main D."/>
            <person name="Gilbert D."/>
            <person name="Parida L."/>
            <person name="Kuhn D.N."/>
        </authorList>
    </citation>
    <scope>NUCLEOTIDE SEQUENCE [LARGE SCALE GENOMIC DNA]</scope>
    <source>
        <strain evidence="9">cv. Matina 1-6</strain>
    </source>
</reference>
<feature type="chain" id="PRO_5001603085" evidence="6">
    <location>
        <begin position="25"/>
        <end position="456"/>
    </location>
</feature>
<evidence type="ECO:0000256" key="5">
    <source>
        <dbReference type="ARBA" id="ARBA00023180"/>
    </source>
</evidence>
<dbReference type="AlphaFoldDB" id="A0A061GQ69"/>
<comment type="similarity">
    <text evidence="1">Belongs to the peptidase A1 family.</text>
</comment>
<keyword evidence="5" id="KW-0325">Glycoprotein</keyword>
<dbReference type="InterPro" id="IPR034161">
    <property type="entry name" value="Pepsin-like_plant"/>
</dbReference>
<dbReference type="eggNOG" id="KOG1339">
    <property type="taxonomic scope" value="Eukaryota"/>
</dbReference>
<accession>A0A061GQ69</accession>
<sequence length="456" mass="50617">MDSTPPPFAVLFPLLLLSLTNFLALPNSATRIASTMKPRRLHAKLFHYNSIFSPTYNPSDTVVDHATYMVQNSAARLAYLRSKVRTSLASSNDVQAHLDIDRGIFLVKFSLGQPPVPQLAVMDTGSTLLWVECKRCMGTKDCFDPSKSSSYAATSCEDAKCDSLPRKSCDTDSNQCKFSIAYENHFSTGGVLSTDQFTFETFDEGSVVVPNVSFGCSTTGGLSGRKFNGIFGLGDSPTSLVTKLGNKFSYCIGNMNDPEYSYNRLVIGDGADIEGYSTPFEMYKGLYYVTLEGASLGDIRLHFDPNVFKRTLHGSGGMIIDSGAELSYIPETEYSELYSNIRLLLEPFLQRVLYKTERWSLCYNGSVSRDLVGFPAVTFHLAEGADLVLDTGSLFYYKEPQVFCLAIHPVRSFEDIPEPDILSIIGIRAQQNYNVAYDLTNQTLYLQRMDCQLLDD</sequence>